<dbReference type="Proteomes" id="UP001189429">
    <property type="component" value="Unassembled WGS sequence"/>
</dbReference>
<sequence>MAAPVPTFSENLAWTAESTGYSAEKMGHLKLRAMKGYPLSHEVCRLMMEQFREFDYKGDATWPVRQLRDLATYWARRFPLFEVMMTTYSGMLSGQYRTRTNTLVEPPMSQEFVYERVQAAAGVLMWEALRRHLWSSARNPKMRKNAVMILEYLKVAEEAEHVCYKLVVPATEQLLRFNTDELYTAEPPRQQLIGEVFWLGPELDALVEPIQNAIQMRIAARHRELRAELFPGEGAQAEGTRAQAGDM</sequence>
<evidence type="ECO:0000313" key="1">
    <source>
        <dbReference type="EMBL" id="CAK0805412.1"/>
    </source>
</evidence>
<dbReference type="EMBL" id="CAUYUJ010003449">
    <property type="protein sequence ID" value="CAK0805412.1"/>
    <property type="molecule type" value="Genomic_DNA"/>
</dbReference>
<proteinExistence type="predicted"/>
<keyword evidence="2" id="KW-1185">Reference proteome</keyword>
<name>A0ABN9QHC3_9DINO</name>
<comment type="caution">
    <text evidence="1">The sequence shown here is derived from an EMBL/GenBank/DDBJ whole genome shotgun (WGS) entry which is preliminary data.</text>
</comment>
<organism evidence="1 2">
    <name type="scientific">Prorocentrum cordatum</name>
    <dbReference type="NCBI Taxonomy" id="2364126"/>
    <lineage>
        <taxon>Eukaryota</taxon>
        <taxon>Sar</taxon>
        <taxon>Alveolata</taxon>
        <taxon>Dinophyceae</taxon>
        <taxon>Prorocentrales</taxon>
        <taxon>Prorocentraceae</taxon>
        <taxon>Prorocentrum</taxon>
    </lineage>
</organism>
<reference evidence="1" key="1">
    <citation type="submission" date="2023-10" db="EMBL/GenBank/DDBJ databases">
        <authorList>
            <person name="Chen Y."/>
            <person name="Shah S."/>
            <person name="Dougan E. K."/>
            <person name="Thang M."/>
            <person name="Chan C."/>
        </authorList>
    </citation>
    <scope>NUCLEOTIDE SEQUENCE [LARGE SCALE GENOMIC DNA]</scope>
</reference>
<protein>
    <submittedName>
        <fullName evidence="1">Uncharacterized protein</fullName>
    </submittedName>
</protein>
<feature type="non-terminal residue" evidence="1">
    <location>
        <position position="247"/>
    </location>
</feature>
<accession>A0ABN9QHC3</accession>
<evidence type="ECO:0000313" key="2">
    <source>
        <dbReference type="Proteomes" id="UP001189429"/>
    </source>
</evidence>
<gene>
    <name evidence="1" type="ORF">PCOR1329_LOCUS11922</name>
</gene>